<dbReference type="GeneID" id="90643887"/>
<dbReference type="EMBL" id="CP134185">
    <property type="protein sequence ID" value="WPA98118.1"/>
    <property type="molecule type" value="Genomic_DNA"/>
</dbReference>
<keyword evidence="3" id="KW-1185">Reference proteome</keyword>
<organism evidence="2 3">
    <name type="scientific">Cercospora beticola</name>
    <name type="common">Sugarbeet leaf spot fungus</name>
    <dbReference type="NCBI Taxonomy" id="122368"/>
    <lineage>
        <taxon>Eukaryota</taxon>
        <taxon>Fungi</taxon>
        <taxon>Dikarya</taxon>
        <taxon>Ascomycota</taxon>
        <taxon>Pezizomycotina</taxon>
        <taxon>Dothideomycetes</taxon>
        <taxon>Dothideomycetidae</taxon>
        <taxon>Mycosphaerellales</taxon>
        <taxon>Mycosphaerellaceae</taxon>
        <taxon>Cercospora</taxon>
    </lineage>
</organism>
<evidence type="ECO:0000256" key="1">
    <source>
        <dbReference type="SAM" id="MobiDB-lite"/>
    </source>
</evidence>
<evidence type="ECO:0000313" key="3">
    <source>
        <dbReference type="Proteomes" id="UP001302367"/>
    </source>
</evidence>
<evidence type="ECO:0000313" key="2">
    <source>
        <dbReference type="EMBL" id="WPA98118.1"/>
    </source>
</evidence>
<proteinExistence type="predicted"/>
<gene>
    <name evidence="2" type="ORF">RHO25_002729</name>
</gene>
<sequence length="172" mass="18525">MTAWQQLRLLGTVRRLHAVLAPETNFDENTTDATSRRAAAAVHNCICTPPSRTSRPRIRPSSGGHASLFPGARLCYRTIYVQQLALVAVVRVVQPALAILPDQSVCVKPTDRFKAMETANLNALAVSWENLHEDSHGDSKAETTAGTIATNSDAPFTTTASPTDPRYLAAGT</sequence>
<reference evidence="2 3" key="1">
    <citation type="submission" date="2023-09" db="EMBL/GenBank/DDBJ databases">
        <title>Complete-Gapless Cercospora beticola genome.</title>
        <authorList>
            <person name="Wyatt N.A."/>
            <person name="Spanner R.E."/>
            <person name="Bolton M.D."/>
        </authorList>
    </citation>
    <scope>NUCLEOTIDE SEQUENCE [LARGE SCALE GENOMIC DNA]</scope>
    <source>
        <strain evidence="2">Cb09-40</strain>
    </source>
</reference>
<dbReference type="Proteomes" id="UP001302367">
    <property type="component" value="Chromosome 2"/>
</dbReference>
<feature type="compositionally biased region" description="Polar residues" evidence="1">
    <location>
        <begin position="142"/>
        <end position="162"/>
    </location>
</feature>
<name>A0ABZ0NF23_CERBT</name>
<dbReference type="RefSeq" id="XP_065458367.1">
    <property type="nucleotide sequence ID" value="XM_065602295.1"/>
</dbReference>
<accession>A0ABZ0NF23</accession>
<feature type="region of interest" description="Disordered" evidence="1">
    <location>
        <begin position="134"/>
        <end position="172"/>
    </location>
</feature>
<protein>
    <submittedName>
        <fullName evidence="2">Uncharacterized protein</fullName>
    </submittedName>
</protein>